<dbReference type="EMBL" id="JBBPBN010000001">
    <property type="protein sequence ID" value="KAK9046936.1"/>
    <property type="molecule type" value="Genomic_DNA"/>
</dbReference>
<evidence type="ECO:0000313" key="3">
    <source>
        <dbReference type="Proteomes" id="UP001396334"/>
    </source>
</evidence>
<gene>
    <name evidence="2" type="ORF">V6N11_052805</name>
</gene>
<keyword evidence="1" id="KW-1133">Transmembrane helix</keyword>
<keyword evidence="1" id="KW-0812">Transmembrane</keyword>
<protein>
    <submittedName>
        <fullName evidence="2">Uncharacterized protein</fullName>
    </submittedName>
</protein>
<feature type="transmembrane region" description="Helical" evidence="1">
    <location>
        <begin position="48"/>
        <end position="70"/>
    </location>
</feature>
<proteinExistence type="predicted"/>
<evidence type="ECO:0000256" key="1">
    <source>
        <dbReference type="SAM" id="Phobius"/>
    </source>
</evidence>
<organism evidence="2 3">
    <name type="scientific">Hibiscus sabdariffa</name>
    <name type="common">roselle</name>
    <dbReference type="NCBI Taxonomy" id="183260"/>
    <lineage>
        <taxon>Eukaryota</taxon>
        <taxon>Viridiplantae</taxon>
        <taxon>Streptophyta</taxon>
        <taxon>Embryophyta</taxon>
        <taxon>Tracheophyta</taxon>
        <taxon>Spermatophyta</taxon>
        <taxon>Magnoliopsida</taxon>
        <taxon>eudicotyledons</taxon>
        <taxon>Gunneridae</taxon>
        <taxon>Pentapetalae</taxon>
        <taxon>rosids</taxon>
        <taxon>malvids</taxon>
        <taxon>Malvales</taxon>
        <taxon>Malvaceae</taxon>
        <taxon>Malvoideae</taxon>
        <taxon>Hibiscus</taxon>
    </lineage>
</organism>
<keyword evidence="1" id="KW-0472">Membrane</keyword>
<accession>A0ABR2UB68</accession>
<name>A0ABR2UB68_9ROSI</name>
<sequence>MHEWGMLTARTSKFEEQAASQCILISKLLQKQPAFATSYIYYLSPDSVFLAVLVVLSFPSHCWLSSAAFIHVHIHGYWRHYDLARFPFKSCCLCVFC</sequence>
<evidence type="ECO:0000313" key="2">
    <source>
        <dbReference type="EMBL" id="KAK9046936.1"/>
    </source>
</evidence>
<reference evidence="2 3" key="1">
    <citation type="journal article" date="2024" name="G3 (Bethesda)">
        <title>Genome assembly of Hibiscus sabdariffa L. provides insights into metabolisms of medicinal natural products.</title>
        <authorList>
            <person name="Kim T."/>
        </authorList>
    </citation>
    <scope>NUCLEOTIDE SEQUENCE [LARGE SCALE GENOMIC DNA]</scope>
    <source>
        <strain evidence="2">TK-2024</strain>
        <tissue evidence="2">Old leaves</tissue>
    </source>
</reference>
<keyword evidence="3" id="KW-1185">Reference proteome</keyword>
<dbReference type="Proteomes" id="UP001396334">
    <property type="component" value="Unassembled WGS sequence"/>
</dbReference>
<comment type="caution">
    <text evidence="2">The sequence shown here is derived from an EMBL/GenBank/DDBJ whole genome shotgun (WGS) entry which is preliminary data.</text>
</comment>